<sequence>MAIFVHELNYLAIPGIKNTNVQAADTVVLMPMTIYDKVWSLVCRHPARSSFNEGFIPAVDQVRTPAVDQYTSRGSASGNAPGIA</sequence>
<protein>
    <submittedName>
        <fullName evidence="1">Uncharacterized protein</fullName>
    </submittedName>
</protein>
<dbReference type="EMBL" id="JYDP01000276">
    <property type="protein sequence ID" value="KRZ01593.1"/>
    <property type="molecule type" value="Genomic_DNA"/>
</dbReference>
<evidence type="ECO:0000313" key="2">
    <source>
        <dbReference type="Proteomes" id="UP000055024"/>
    </source>
</evidence>
<name>A0A0V1GTY4_9BILA</name>
<comment type="caution">
    <text evidence="1">The sequence shown here is derived from an EMBL/GenBank/DDBJ whole genome shotgun (WGS) entry which is preliminary data.</text>
</comment>
<organism evidence="1 2">
    <name type="scientific">Trichinella zimbabwensis</name>
    <dbReference type="NCBI Taxonomy" id="268475"/>
    <lineage>
        <taxon>Eukaryota</taxon>
        <taxon>Metazoa</taxon>
        <taxon>Ecdysozoa</taxon>
        <taxon>Nematoda</taxon>
        <taxon>Enoplea</taxon>
        <taxon>Dorylaimia</taxon>
        <taxon>Trichinellida</taxon>
        <taxon>Trichinellidae</taxon>
        <taxon>Trichinella</taxon>
    </lineage>
</organism>
<proteinExistence type="predicted"/>
<gene>
    <name evidence="1" type="ORF">T11_16895</name>
</gene>
<reference evidence="1 2" key="1">
    <citation type="submission" date="2015-01" db="EMBL/GenBank/DDBJ databases">
        <title>Evolution of Trichinella species and genotypes.</title>
        <authorList>
            <person name="Korhonen P.K."/>
            <person name="Edoardo P."/>
            <person name="Giuseppe L.R."/>
            <person name="Gasser R.B."/>
        </authorList>
    </citation>
    <scope>NUCLEOTIDE SEQUENCE [LARGE SCALE GENOMIC DNA]</scope>
    <source>
        <strain evidence="1">ISS1029</strain>
    </source>
</reference>
<dbReference type="AlphaFoldDB" id="A0A0V1GTY4"/>
<accession>A0A0V1GTY4</accession>
<dbReference type="Proteomes" id="UP000055024">
    <property type="component" value="Unassembled WGS sequence"/>
</dbReference>
<evidence type="ECO:0000313" key="1">
    <source>
        <dbReference type="EMBL" id="KRZ01593.1"/>
    </source>
</evidence>
<keyword evidence="2" id="KW-1185">Reference proteome</keyword>